<feature type="transmembrane region" description="Helical" evidence="11">
    <location>
        <begin position="405"/>
        <end position="424"/>
    </location>
</feature>
<feature type="compositionally biased region" description="Low complexity" evidence="10">
    <location>
        <begin position="594"/>
        <end position="605"/>
    </location>
</feature>
<evidence type="ECO:0000256" key="3">
    <source>
        <dbReference type="ARBA" id="ARBA00022692"/>
    </source>
</evidence>
<dbReference type="Gene3D" id="6.10.140.1330">
    <property type="match status" value="1"/>
</dbReference>
<dbReference type="GO" id="GO:0015386">
    <property type="term" value="F:potassium:proton antiporter activity"/>
    <property type="evidence" value="ECO:0007669"/>
    <property type="project" value="TreeGrafter"/>
</dbReference>
<dbReference type="InterPro" id="IPR006153">
    <property type="entry name" value="Cation/H_exchanger_TM"/>
</dbReference>
<feature type="domain" description="Cation/H+ exchanger transmembrane" evidence="12">
    <location>
        <begin position="31"/>
        <end position="429"/>
    </location>
</feature>
<evidence type="ECO:0000256" key="11">
    <source>
        <dbReference type="SAM" id="Phobius"/>
    </source>
</evidence>
<dbReference type="PRINTS" id="PR01084">
    <property type="entry name" value="NAHEXCHNGR"/>
</dbReference>
<evidence type="ECO:0000256" key="4">
    <source>
        <dbReference type="ARBA" id="ARBA00022989"/>
    </source>
</evidence>
<dbReference type="PANTHER" id="PTHR10110">
    <property type="entry name" value="SODIUM/HYDROGEN EXCHANGER"/>
    <property type="match status" value="1"/>
</dbReference>
<feature type="compositionally biased region" description="Low complexity" evidence="10">
    <location>
        <begin position="757"/>
        <end position="777"/>
    </location>
</feature>
<sequence>MTGSEFEVAFTHFTTTTEFVLLFFGGLVALILFRLALAKYKINFLPESALIILFGIAIGLILHLTKTSKHDLIHFNYEIFFLILIPPIILEAGYFLHKDFFFTNLRLIMLYAVIGTLLNSFLVGISLFLFRSQYTIKGSFAEYLTFGALISAVDPVAVLAIFEQAHVNETLQILVSGESILNDSVAIVLYQLFVNLTKVSHITNSLPFLAIVRFFLVSFGGVAFGVFMGLLSSWLTKFTKVLQLFEPILLLSLGFLSYQIAEAMSLSGIVSILFCGIIFSRYSDMNLTHRSSLTFKRDLKSFASMNEAIIFLYLGFETTFQFSAKDSNKDYTHDLDAVFTILTLVFILLYRFILVVILTYFANRSRMHKVKLKDQLILSYSGLRGAIAFALAFSLPDSIKSKNSFISTTLIVVLFTVFIQGGTIKPIMKRLHLKFLQKENEKKCARRMLSLAFSHIQNASFLIIGGNGGTYSWSHKFHDLDLFLKKIIVRGLHKEEKQFIELLEQLKEAEVKEELNEREKQRLLVNQTKFETISKNPNVSLERILHEKRVHPSTTFQNLVKKKIFQMGLEKREKEKEKEKEKETDQDSEISKFSNMSGSDSTSSSLTHEDEPNIGLITTKIKKGKMKRMQLSTNTDPECVKNEKLERTLTNVFMQFNLRSKPNTQELFSRTKEPNDSFDKNIKILPGIVGRGNHLKNISMKNIIQNLQSQKHDFKERNIQRSIRDTNILSSVVSRHLLPQIRLKTMMTLNKNNNKIQIKKSSSSHSSSSSLEPNSSSELEKKNKIVLEEFNTKKSDDEKKEN</sequence>
<evidence type="ECO:0000259" key="12">
    <source>
        <dbReference type="Pfam" id="PF00999"/>
    </source>
</evidence>
<dbReference type="InterPro" id="IPR004709">
    <property type="entry name" value="NaH_exchanger"/>
</dbReference>
<keyword evidence="3 9" id="KW-0812">Transmembrane</keyword>
<feature type="transmembrane region" description="Helical" evidence="11">
    <location>
        <begin position="77"/>
        <end position="96"/>
    </location>
</feature>
<protein>
    <recommendedName>
        <fullName evidence="9">Sodium/hydrogen exchanger</fullName>
    </recommendedName>
</protein>
<gene>
    <name evidence="13" type="ORF">M0812_04558</name>
</gene>
<dbReference type="GO" id="GO:0051453">
    <property type="term" value="P:regulation of intracellular pH"/>
    <property type="evidence" value="ECO:0007669"/>
    <property type="project" value="TreeGrafter"/>
</dbReference>
<feature type="region of interest" description="Disordered" evidence="10">
    <location>
        <begin position="571"/>
        <end position="612"/>
    </location>
</feature>
<evidence type="ECO:0000313" key="13">
    <source>
        <dbReference type="EMBL" id="KAJ3452783.1"/>
    </source>
</evidence>
<dbReference type="AlphaFoldDB" id="A0AAV8AET9"/>
<organism evidence="13 14">
    <name type="scientific">Anaeramoeba flamelloides</name>
    <dbReference type="NCBI Taxonomy" id="1746091"/>
    <lineage>
        <taxon>Eukaryota</taxon>
        <taxon>Metamonada</taxon>
        <taxon>Anaeramoebidae</taxon>
        <taxon>Anaeramoeba</taxon>
    </lineage>
</organism>
<feature type="transmembrane region" description="Helical" evidence="11">
    <location>
        <begin position="20"/>
        <end position="37"/>
    </location>
</feature>
<evidence type="ECO:0000256" key="1">
    <source>
        <dbReference type="ARBA" id="ARBA00004141"/>
    </source>
</evidence>
<evidence type="ECO:0000256" key="2">
    <source>
        <dbReference type="ARBA" id="ARBA00022448"/>
    </source>
</evidence>
<evidence type="ECO:0000256" key="9">
    <source>
        <dbReference type="RuleBase" id="RU003722"/>
    </source>
</evidence>
<dbReference type="PANTHER" id="PTHR10110:SF126">
    <property type="entry name" value="NA(+)_H(+) EXCHANGER PROTEIN 7"/>
    <property type="match status" value="1"/>
</dbReference>
<keyword evidence="5" id="KW-0915">Sodium</keyword>
<comment type="subcellular location">
    <subcellularLocation>
        <location evidence="1">Membrane</location>
        <topology evidence="1">Multi-pass membrane protein</topology>
    </subcellularLocation>
</comment>
<evidence type="ECO:0000256" key="8">
    <source>
        <dbReference type="ARBA" id="ARBA00023201"/>
    </source>
</evidence>
<feature type="compositionally biased region" description="Basic and acidic residues" evidence="10">
    <location>
        <begin position="778"/>
        <end position="802"/>
    </location>
</feature>
<dbReference type="Pfam" id="PF00999">
    <property type="entry name" value="Na_H_Exchanger"/>
    <property type="match status" value="1"/>
</dbReference>
<dbReference type="GO" id="GO:0015385">
    <property type="term" value="F:sodium:proton antiporter activity"/>
    <property type="evidence" value="ECO:0007669"/>
    <property type="project" value="InterPro"/>
</dbReference>
<dbReference type="Proteomes" id="UP001146793">
    <property type="component" value="Unassembled WGS sequence"/>
</dbReference>
<feature type="compositionally biased region" description="Basic and acidic residues" evidence="10">
    <location>
        <begin position="571"/>
        <end position="585"/>
    </location>
</feature>
<name>A0AAV8AET9_9EUKA</name>
<reference evidence="13" key="1">
    <citation type="submission" date="2022-08" db="EMBL/GenBank/DDBJ databases">
        <title>Novel sulphate-reducing endosymbionts in the free-living metamonad Anaeramoeba.</title>
        <authorList>
            <person name="Jerlstrom-Hultqvist J."/>
            <person name="Cepicka I."/>
            <person name="Gallot-Lavallee L."/>
            <person name="Salas-Leiva D."/>
            <person name="Curtis B.A."/>
            <person name="Zahonova K."/>
            <person name="Pipaliya S."/>
            <person name="Dacks J."/>
            <person name="Roger A.J."/>
        </authorList>
    </citation>
    <scope>NUCLEOTIDE SEQUENCE</scope>
    <source>
        <strain evidence="13">Busselton2</strain>
    </source>
</reference>
<keyword evidence="4 11" id="KW-1133">Transmembrane helix</keyword>
<feature type="region of interest" description="Disordered" evidence="10">
    <location>
        <begin position="757"/>
        <end position="802"/>
    </location>
</feature>
<comment type="caution">
    <text evidence="13">The sequence shown here is derived from an EMBL/GenBank/DDBJ whole genome shotgun (WGS) entry which is preliminary data.</text>
</comment>
<feature type="transmembrane region" description="Helical" evidence="11">
    <location>
        <begin position="44"/>
        <end position="65"/>
    </location>
</feature>
<dbReference type="GO" id="GO:0005886">
    <property type="term" value="C:plasma membrane"/>
    <property type="evidence" value="ECO:0007669"/>
    <property type="project" value="TreeGrafter"/>
</dbReference>
<feature type="transmembrane region" description="Helical" evidence="11">
    <location>
        <begin position="206"/>
        <end position="229"/>
    </location>
</feature>
<comment type="similarity">
    <text evidence="9">Belongs to the monovalent cation:proton antiporter 1 (CPA1) transporter (TC 2.A.36) family.</text>
</comment>
<evidence type="ECO:0000256" key="7">
    <source>
        <dbReference type="ARBA" id="ARBA00023136"/>
    </source>
</evidence>
<evidence type="ECO:0000256" key="10">
    <source>
        <dbReference type="SAM" id="MobiDB-lite"/>
    </source>
</evidence>
<feature type="transmembrane region" description="Helical" evidence="11">
    <location>
        <begin position="375"/>
        <end position="393"/>
    </location>
</feature>
<keyword evidence="6 9" id="KW-0406">Ion transport</keyword>
<dbReference type="InterPro" id="IPR018422">
    <property type="entry name" value="Cation/H_exchanger_CPA1"/>
</dbReference>
<dbReference type="EMBL" id="JANTQA010000008">
    <property type="protein sequence ID" value="KAJ3452783.1"/>
    <property type="molecule type" value="Genomic_DNA"/>
</dbReference>
<feature type="transmembrane region" description="Helical" evidence="11">
    <location>
        <begin position="337"/>
        <end position="363"/>
    </location>
</feature>
<accession>A0AAV8AET9</accession>
<dbReference type="GO" id="GO:0098719">
    <property type="term" value="P:sodium ion import across plasma membrane"/>
    <property type="evidence" value="ECO:0007669"/>
    <property type="project" value="TreeGrafter"/>
</dbReference>
<proteinExistence type="inferred from homology"/>
<evidence type="ECO:0000313" key="14">
    <source>
        <dbReference type="Proteomes" id="UP001146793"/>
    </source>
</evidence>
<feature type="transmembrane region" description="Helical" evidence="11">
    <location>
        <begin position="108"/>
        <end position="131"/>
    </location>
</feature>
<keyword evidence="9" id="KW-0050">Antiport</keyword>
<keyword evidence="8 9" id="KW-0739">Sodium transport</keyword>
<keyword evidence="7 11" id="KW-0472">Membrane</keyword>
<feature type="transmembrane region" description="Helical" evidence="11">
    <location>
        <begin position="143"/>
        <end position="162"/>
    </location>
</feature>
<evidence type="ECO:0000256" key="6">
    <source>
        <dbReference type="ARBA" id="ARBA00023065"/>
    </source>
</evidence>
<feature type="transmembrane region" description="Helical" evidence="11">
    <location>
        <begin position="303"/>
        <end position="322"/>
    </location>
</feature>
<feature type="transmembrane region" description="Helical" evidence="11">
    <location>
        <begin position="264"/>
        <end position="282"/>
    </location>
</feature>
<dbReference type="NCBIfam" id="TIGR00840">
    <property type="entry name" value="b_cpa1"/>
    <property type="match status" value="1"/>
</dbReference>
<evidence type="ECO:0000256" key="5">
    <source>
        <dbReference type="ARBA" id="ARBA00023053"/>
    </source>
</evidence>
<keyword evidence="2 9" id="KW-0813">Transport</keyword>